<keyword evidence="2" id="KW-1185">Reference proteome</keyword>
<name>A0ABS6BWN8_9CLOT</name>
<evidence type="ECO:0000313" key="1">
    <source>
        <dbReference type="EMBL" id="MBU3160644.1"/>
    </source>
</evidence>
<dbReference type="EMBL" id="JAHLDV010000031">
    <property type="protein sequence ID" value="MBU3160644.1"/>
    <property type="molecule type" value="Genomic_DNA"/>
</dbReference>
<sequence length="147" mass="17364">MKNTIDIDFDEFVNVFNEKGKSESQLLAKEKYNLSFVQIKRRMDRYTDYCFDLSLRMYKHKKQEDIITAEFMSIDELNSHKTKDTIIREVVPLSGPGSNSSYDELVKDLIKDRIIILSKYVSLEQETRKLVINTKNLKRDDFDLVII</sequence>
<dbReference type="RefSeq" id="WP_216150002.1">
    <property type="nucleotide sequence ID" value="NZ_JAHLDV010000031.1"/>
</dbReference>
<evidence type="ECO:0008006" key="3">
    <source>
        <dbReference type="Google" id="ProtNLM"/>
    </source>
</evidence>
<protein>
    <recommendedName>
        <fullName evidence="3">Phage protein</fullName>
    </recommendedName>
</protein>
<comment type="caution">
    <text evidence="1">The sequence shown here is derived from an EMBL/GenBank/DDBJ whole genome shotgun (WGS) entry which is preliminary data.</text>
</comment>
<accession>A0ABS6BWN8</accession>
<organism evidence="1 2">
    <name type="scientific">Clostridium frigoris</name>
    <dbReference type="NCBI Taxonomy" id="205327"/>
    <lineage>
        <taxon>Bacteria</taxon>
        <taxon>Bacillati</taxon>
        <taxon>Bacillota</taxon>
        <taxon>Clostridia</taxon>
        <taxon>Eubacteriales</taxon>
        <taxon>Clostridiaceae</taxon>
        <taxon>Clostridium</taxon>
    </lineage>
</organism>
<gene>
    <name evidence="1" type="ORF">KPL37_12900</name>
</gene>
<reference evidence="1 2" key="1">
    <citation type="submission" date="2021-06" db="EMBL/GenBank/DDBJ databases">
        <title>Clostridia strains as spoilage organisms.</title>
        <authorList>
            <person name="Wambui J."/>
            <person name="Stephan R."/>
            <person name="Stevens M.J.A."/>
        </authorList>
    </citation>
    <scope>NUCLEOTIDE SEQUENCE [LARGE SCALE GENOMIC DNA]</scope>
    <source>
        <strain evidence="1 2">DSM 14204</strain>
    </source>
</reference>
<dbReference type="Proteomes" id="UP000776252">
    <property type="component" value="Unassembled WGS sequence"/>
</dbReference>
<proteinExistence type="predicted"/>
<evidence type="ECO:0000313" key="2">
    <source>
        <dbReference type="Proteomes" id="UP000776252"/>
    </source>
</evidence>